<evidence type="ECO:0000259" key="1">
    <source>
        <dbReference type="Pfam" id="PF13524"/>
    </source>
</evidence>
<dbReference type="InterPro" id="IPR055259">
    <property type="entry name" value="YkvP/CgeB_Glyco_trans-like"/>
</dbReference>
<dbReference type="Proteomes" id="UP000244649">
    <property type="component" value="Unassembled WGS sequence"/>
</dbReference>
<dbReference type="AlphaFoldDB" id="A0A2T7WZQ2"/>
<feature type="domain" description="Spore protein YkvP/CgeB glycosyl transferase-like" evidence="1">
    <location>
        <begin position="600"/>
        <end position="709"/>
    </location>
</feature>
<reference evidence="2 3" key="1">
    <citation type="submission" date="2018-04" db="EMBL/GenBank/DDBJ databases">
        <authorList>
            <person name="Go L.Y."/>
            <person name="Mitchell J.A."/>
        </authorList>
    </citation>
    <scope>NUCLEOTIDE SEQUENCE [LARGE SCALE GENOMIC DNA]</scope>
    <source>
        <strain evidence="2 3">TPD7010</strain>
    </source>
</reference>
<evidence type="ECO:0000313" key="2">
    <source>
        <dbReference type="EMBL" id="PVE79767.1"/>
    </source>
</evidence>
<sequence>MTAPRRPHRAVVLVARLRRHRLLGRVVRQIDRLWWAWVILRSRVVDTSYVSAQLGRRVGVVGAIVRYVARGYAQGLRLNPLFVDTAVGDHLPDAHRVPALYAYLIADPRRLTISPVWDASAYLERHPARATERGGALGAAWRRRDGESLPLEGPGGTRVPWSHLHTRMLDATSRARRDESDARSWIRADRPGGVEYILVLDADEWDFDESIALAAELAREPDSGVTIVQRGGRIEDWAQTVLLAEATDNIRAIRTSGSASASEPVDLADGCHAEVVVWRGPNIDATADTLRGLAARASRGAVVGPLWLDGDGTIAAAGAASEGRLLAGHPREDADELPGAPDTAPPAIAGSTFAAPRDLAAFSRVDSVDHAAWASLDARDRGVPVSVRTDASVRTRSVAPPPDLPAGLDGATDLVSAAGWTAVGDGPLPRLRRRRQTVTLKDGTVVPSLRWALRTAAPVGPRGEWWGDVHFARALADALRELGQNVVVDAYPARNRRTRHLDDVTVALRGPEPIDPSPYGLSVLWVISHPDEIDLRALSGFGLIYAASTPWAARATVDSGRLISPLLQCTDPSRFRPSGRTRSSDIVFVGTARGIHRPSIVEPVRAGVPVRVYGPDWRGWIPASSIAGTGVPNADLPGLYESASVVLNDHWPSMQQHGFIANRPYDVVAAGGRVISDEVSGISEVFQGAVATYRTTDELLALLRGDLDDAFPPPEHLAAISRTIRERDSFLARARTLLQDVTATLG</sequence>
<dbReference type="EMBL" id="QDFT01000001">
    <property type="protein sequence ID" value="PVE79767.1"/>
    <property type="molecule type" value="Genomic_DNA"/>
</dbReference>
<dbReference type="RefSeq" id="WP_133177857.1">
    <property type="nucleotide sequence ID" value="NZ_QDFT01000001.1"/>
</dbReference>
<comment type="caution">
    <text evidence="2">The sequence shown here is derived from an EMBL/GenBank/DDBJ whole genome shotgun (WGS) entry which is preliminary data.</text>
</comment>
<evidence type="ECO:0000313" key="3">
    <source>
        <dbReference type="Proteomes" id="UP000244649"/>
    </source>
</evidence>
<accession>A0A2T7WZQ2</accession>
<name>A0A2T7WZQ2_MICTE</name>
<organism evidence="2 3">
    <name type="scientific">Microbacterium testaceum</name>
    <name type="common">Aureobacterium testaceum</name>
    <name type="synonym">Brevibacterium testaceum</name>
    <dbReference type="NCBI Taxonomy" id="2033"/>
    <lineage>
        <taxon>Bacteria</taxon>
        <taxon>Bacillati</taxon>
        <taxon>Actinomycetota</taxon>
        <taxon>Actinomycetes</taxon>
        <taxon>Micrococcales</taxon>
        <taxon>Microbacteriaceae</taxon>
        <taxon>Microbacterium</taxon>
    </lineage>
</organism>
<proteinExistence type="predicted"/>
<protein>
    <recommendedName>
        <fullName evidence="1">Spore protein YkvP/CgeB glycosyl transferase-like domain-containing protein</fullName>
    </recommendedName>
</protein>
<gene>
    <name evidence="2" type="ORF">DC432_00490</name>
</gene>
<dbReference type="Pfam" id="PF13524">
    <property type="entry name" value="Glyco_trans_1_2"/>
    <property type="match status" value="1"/>
</dbReference>